<organism evidence="1">
    <name type="scientific">Cryptomonas curvata</name>
    <dbReference type="NCBI Taxonomy" id="233186"/>
    <lineage>
        <taxon>Eukaryota</taxon>
        <taxon>Cryptophyceae</taxon>
        <taxon>Cryptomonadales</taxon>
        <taxon>Cryptomonadaceae</taxon>
        <taxon>Cryptomonas</taxon>
    </lineage>
</organism>
<accession>A0A7S0M2G7</accession>
<proteinExistence type="predicted"/>
<evidence type="ECO:0008006" key="2">
    <source>
        <dbReference type="Google" id="ProtNLM"/>
    </source>
</evidence>
<sequence length="260" mass="28221">MVSNLNEQREVDNERRPIDENVATARCDHHGKSMHALGHSVGLVSCRIMLKNCDVNNQTTLLGSVINILPDSNVEVRLDGREDTLIVGLECIRPVDAGSAVELAKSFFESGFKAASIKIVQILCADYLSTQDLLLHVSYWLIGIGEHQEAETMLHKALKLDPSVTSGDHLRAMCALAELKSLLGLHDEAICLLEAVLQNDPDARSEHTASALLNLDRAYTELGEVGEARRIRALLQRATDARAGPSAGEDVLAGALTLVE</sequence>
<gene>
    <name evidence="1" type="ORF">CCUR1050_LOCUS7110</name>
</gene>
<evidence type="ECO:0000313" key="1">
    <source>
        <dbReference type="EMBL" id="CAD8629431.1"/>
    </source>
</evidence>
<dbReference type="SUPFAM" id="SSF48452">
    <property type="entry name" value="TPR-like"/>
    <property type="match status" value="1"/>
</dbReference>
<protein>
    <recommendedName>
        <fullName evidence="2">Tetratricopeptide repeat protein</fullName>
    </recommendedName>
</protein>
<dbReference type="InterPro" id="IPR011990">
    <property type="entry name" value="TPR-like_helical_dom_sf"/>
</dbReference>
<dbReference type="EMBL" id="HBEZ01012879">
    <property type="protein sequence ID" value="CAD8629431.1"/>
    <property type="molecule type" value="Transcribed_RNA"/>
</dbReference>
<dbReference type="Gene3D" id="1.25.40.10">
    <property type="entry name" value="Tetratricopeptide repeat domain"/>
    <property type="match status" value="1"/>
</dbReference>
<dbReference type="AlphaFoldDB" id="A0A7S0M2G7"/>
<dbReference type="Pfam" id="PF13424">
    <property type="entry name" value="TPR_12"/>
    <property type="match status" value="1"/>
</dbReference>
<name>A0A7S0M2G7_9CRYP</name>
<reference evidence="1" key="1">
    <citation type="submission" date="2021-01" db="EMBL/GenBank/DDBJ databases">
        <authorList>
            <person name="Corre E."/>
            <person name="Pelletier E."/>
            <person name="Niang G."/>
            <person name="Scheremetjew M."/>
            <person name="Finn R."/>
            <person name="Kale V."/>
            <person name="Holt S."/>
            <person name="Cochrane G."/>
            <person name="Meng A."/>
            <person name="Brown T."/>
            <person name="Cohen L."/>
        </authorList>
    </citation>
    <scope>NUCLEOTIDE SEQUENCE</scope>
    <source>
        <strain evidence="1">CCAP979/52</strain>
    </source>
</reference>